<sequence>MRVLVYKRTHNGDPDASGCFGVHDCMGIVRDREYDAVVGVGGIGSEAVSNGIDGQVNWIGIGPHKREVEDKRGSEVLFEHFLNFGTDGPDFRELAPLLAARMYGDNVRSILDGMSDAEQEEAEGIVALAEGEPPSPGLVADSDEPPLAGSCRTRGRTRRCT</sequence>
<evidence type="ECO:0000313" key="3">
    <source>
        <dbReference type="Proteomes" id="UP000245802"/>
    </source>
</evidence>
<dbReference type="AlphaFoldDB" id="A0A2Z3GT31"/>
<reference evidence="2 3" key="1">
    <citation type="submission" date="2018-01" db="EMBL/GenBank/DDBJ databases">
        <title>G. obscuriglobus.</title>
        <authorList>
            <person name="Franke J."/>
            <person name="Blomberg W."/>
            <person name="Selmecki A."/>
        </authorList>
    </citation>
    <scope>NUCLEOTIDE SEQUENCE [LARGE SCALE GENOMIC DNA]</scope>
    <source>
        <strain evidence="2 3">DSM 5831</strain>
    </source>
</reference>
<evidence type="ECO:0000256" key="1">
    <source>
        <dbReference type="SAM" id="MobiDB-lite"/>
    </source>
</evidence>
<protein>
    <submittedName>
        <fullName evidence="2">Uncharacterized protein</fullName>
    </submittedName>
</protein>
<keyword evidence="3" id="KW-1185">Reference proteome</keyword>
<dbReference type="Proteomes" id="UP000245802">
    <property type="component" value="Chromosome"/>
</dbReference>
<dbReference type="KEGG" id="gog:C1280_11340"/>
<name>A0A2Z3GT31_9BACT</name>
<proteinExistence type="predicted"/>
<evidence type="ECO:0000313" key="2">
    <source>
        <dbReference type="EMBL" id="AWM37549.1"/>
    </source>
</evidence>
<dbReference type="RefSeq" id="WP_010047763.1">
    <property type="nucleotide sequence ID" value="NZ_CP025958.1"/>
</dbReference>
<organism evidence="2 3">
    <name type="scientific">Gemmata obscuriglobus</name>
    <dbReference type="NCBI Taxonomy" id="114"/>
    <lineage>
        <taxon>Bacteria</taxon>
        <taxon>Pseudomonadati</taxon>
        <taxon>Planctomycetota</taxon>
        <taxon>Planctomycetia</taxon>
        <taxon>Gemmatales</taxon>
        <taxon>Gemmataceae</taxon>
        <taxon>Gemmata</taxon>
    </lineage>
</organism>
<gene>
    <name evidence="2" type="ORF">C1280_11340</name>
</gene>
<dbReference type="OrthoDB" id="287981at2"/>
<accession>A0A2Z3GT31</accession>
<dbReference type="EMBL" id="CP025958">
    <property type="protein sequence ID" value="AWM37549.1"/>
    <property type="molecule type" value="Genomic_DNA"/>
</dbReference>
<feature type="region of interest" description="Disordered" evidence="1">
    <location>
        <begin position="130"/>
        <end position="161"/>
    </location>
</feature>